<dbReference type="AlphaFoldDB" id="A0A8J4D4W9"/>
<gene>
    <name evidence="2" type="ORF">Vretimale_1660</name>
</gene>
<dbReference type="Pfam" id="PF05347">
    <property type="entry name" value="Complex1_LYR"/>
    <property type="match status" value="1"/>
</dbReference>
<sequence>YISNMLLRTASRLLQHFTPPVTGVALLPKSTQLPTLNRFISEEQLGASAERVTELFERNLLRASRRKPDEARQVLTTRREALSLYREILRYSNLFVWRDDKGRLWRDVIRDSARKEFEAARFEPDPEIVNKLIITGRDCVQRTVESLAVRAKGLVEEPKGPYK</sequence>
<dbReference type="GO" id="GO:0034551">
    <property type="term" value="P:mitochondrial respiratory chain complex III assembly"/>
    <property type="evidence" value="ECO:0007669"/>
    <property type="project" value="InterPro"/>
</dbReference>
<dbReference type="EMBL" id="BNCQ01000002">
    <property type="protein sequence ID" value="GIL95687.1"/>
    <property type="molecule type" value="Genomic_DNA"/>
</dbReference>
<dbReference type="InterPro" id="IPR045298">
    <property type="entry name" value="Complex1_LYR_LYRM7"/>
</dbReference>
<evidence type="ECO:0000259" key="1">
    <source>
        <dbReference type="Pfam" id="PF05347"/>
    </source>
</evidence>
<feature type="domain" description="Complex 1 LYR protein" evidence="1">
    <location>
        <begin position="79"/>
        <end position="138"/>
    </location>
</feature>
<dbReference type="GO" id="GO:0005739">
    <property type="term" value="C:mitochondrion"/>
    <property type="evidence" value="ECO:0007669"/>
    <property type="project" value="GOC"/>
</dbReference>
<dbReference type="PANTHER" id="PTHR47484:SF1">
    <property type="entry name" value="COMPLEX 1 PROTEIN CONTAINING PROTEIN, EXPRESSED"/>
    <property type="match status" value="1"/>
</dbReference>
<name>A0A8J4D4W9_9CHLO</name>
<evidence type="ECO:0000313" key="2">
    <source>
        <dbReference type="EMBL" id="GIL95687.1"/>
    </source>
</evidence>
<proteinExistence type="predicted"/>
<feature type="non-terminal residue" evidence="2">
    <location>
        <position position="1"/>
    </location>
</feature>
<dbReference type="Proteomes" id="UP000722791">
    <property type="component" value="Unassembled WGS sequence"/>
</dbReference>
<dbReference type="InterPro" id="IPR008011">
    <property type="entry name" value="Complex1_LYR_dom"/>
</dbReference>
<dbReference type="PANTHER" id="PTHR47484">
    <property type="entry name" value="COMPLEX 1 PROTEIN CONTAINING PROTEIN, EXPRESSED"/>
    <property type="match status" value="1"/>
</dbReference>
<dbReference type="CDD" id="cd20267">
    <property type="entry name" value="Complex1_LYR_LYRM7"/>
    <property type="match status" value="1"/>
</dbReference>
<comment type="caution">
    <text evidence="2">The sequence shown here is derived from an EMBL/GenBank/DDBJ whole genome shotgun (WGS) entry which is preliminary data.</text>
</comment>
<accession>A0A8J4D4W9</accession>
<reference evidence="2" key="1">
    <citation type="journal article" date="2021" name="Proc. Natl. Acad. Sci. U.S.A.">
        <title>Three genomes in the algal genus Volvox reveal the fate of a haploid sex-determining region after a transition to homothallism.</title>
        <authorList>
            <person name="Yamamoto K."/>
            <person name="Hamaji T."/>
            <person name="Kawai-Toyooka H."/>
            <person name="Matsuzaki R."/>
            <person name="Takahashi F."/>
            <person name="Nishimura Y."/>
            <person name="Kawachi M."/>
            <person name="Noguchi H."/>
            <person name="Minakuchi Y."/>
            <person name="Umen J.G."/>
            <person name="Toyoda A."/>
            <person name="Nozaki H."/>
        </authorList>
    </citation>
    <scope>NUCLEOTIDE SEQUENCE</scope>
    <source>
        <strain evidence="2">NIES-3785</strain>
    </source>
</reference>
<protein>
    <recommendedName>
        <fullName evidence="1">Complex 1 LYR protein domain-containing protein</fullName>
    </recommendedName>
</protein>
<evidence type="ECO:0000313" key="3">
    <source>
        <dbReference type="Proteomes" id="UP000722791"/>
    </source>
</evidence>
<organism evidence="2 3">
    <name type="scientific">Volvox reticuliferus</name>
    <dbReference type="NCBI Taxonomy" id="1737510"/>
    <lineage>
        <taxon>Eukaryota</taxon>
        <taxon>Viridiplantae</taxon>
        <taxon>Chlorophyta</taxon>
        <taxon>core chlorophytes</taxon>
        <taxon>Chlorophyceae</taxon>
        <taxon>CS clade</taxon>
        <taxon>Chlamydomonadales</taxon>
        <taxon>Volvocaceae</taxon>
        <taxon>Volvox</taxon>
    </lineage>
</organism>